<sequence length="149" mass="16064">MEDLKRLGFEIGDLGFWVRVRETNEREVPDIHNTGRGGCINGGGVLGIYTRETKLLHGVKLVGPLAGSVAGRSHLLPSPLPWCFATQRSLSSPPTDSSANTTHHQFTAAASPRESRSVPPSTADQPPCSSSPVCWATFGYWICGRFSEA</sequence>
<reference evidence="2 3" key="1">
    <citation type="submission" date="2020-08" db="EMBL/GenBank/DDBJ databases">
        <title>Plant Genome Project.</title>
        <authorList>
            <person name="Zhang R.-G."/>
        </authorList>
    </citation>
    <scope>NUCLEOTIDE SEQUENCE [LARGE SCALE GENOMIC DNA]</scope>
    <source>
        <strain evidence="2">WSP0</strain>
        <tissue evidence="2">Leaf</tissue>
    </source>
</reference>
<feature type="compositionally biased region" description="Polar residues" evidence="1">
    <location>
        <begin position="89"/>
        <end position="105"/>
    </location>
</feature>
<dbReference type="AlphaFoldDB" id="A0AAV6K0H7"/>
<keyword evidence="3" id="KW-1185">Reference proteome</keyword>
<comment type="caution">
    <text evidence="2">The sequence shown here is derived from an EMBL/GenBank/DDBJ whole genome shotgun (WGS) entry which is preliminary data.</text>
</comment>
<dbReference type="Proteomes" id="UP000823749">
    <property type="component" value="Chromosome 6"/>
</dbReference>
<accession>A0AAV6K0H7</accession>
<evidence type="ECO:0000313" key="2">
    <source>
        <dbReference type="EMBL" id="KAG5545899.1"/>
    </source>
</evidence>
<proteinExistence type="predicted"/>
<feature type="compositionally biased region" description="Polar residues" evidence="1">
    <location>
        <begin position="118"/>
        <end position="130"/>
    </location>
</feature>
<protein>
    <submittedName>
        <fullName evidence="2">Uncharacterized protein</fullName>
    </submittedName>
</protein>
<evidence type="ECO:0000313" key="3">
    <source>
        <dbReference type="Proteomes" id="UP000823749"/>
    </source>
</evidence>
<name>A0AAV6K0H7_9ERIC</name>
<gene>
    <name evidence="2" type="ORF">RHGRI_018155</name>
</gene>
<feature type="region of interest" description="Disordered" evidence="1">
    <location>
        <begin position="89"/>
        <end position="130"/>
    </location>
</feature>
<organism evidence="2 3">
    <name type="scientific">Rhododendron griersonianum</name>
    <dbReference type="NCBI Taxonomy" id="479676"/>
    <lineage>
        <taxon>Eukaryota</taxon>
        <taxon>Viridiplantae</taxon>
        <taxon>Streptophyta</taxon>
        <taxon>Embryophyta</taxon>
        <taxon>Tracheophyta</taxon>
        <taxon>Spermatophyta</taxon>
        <taxon>Magnoliopsida</taxon>
        <taxon>eudicotyledons</taxon>
        <taxon>Gunneridae</taxon>
        <taxon>Pentapetalae</taxon>
        <taxon>asterids</taxon>
        <taxon>Ericales</taxon>
        <taxon>Ericaceae</taxon>
        <taxon>Ericoideae</taxon>
        <taxon>Rhodoreae</taxon>
        <taxon>Rhododendron</taxon>
    </lineage>
</organism>
<evidence type="ECO:0000256" key="1">
    <source>
        <dbReference type="SAM" id="MobiDB-lite"/>
    </source>
</evidence>
<dbReference type="EMBL" id="JACTNZ010000006">
    <property type="protein sequence ID" value="KAG5545899.1"/>
    <property type="molecule type" value="Genomic_DNA"/>
</dbReference>